<feature type="transmembrane region" description="Helical" evidence="1">
    <location>
        <begin position="278"/>
        <end position="298"/>
    </location>
</feature>
<protein>
    <recommendedName>
        <fullName evidence="4">DUF3592 domain-containing protein</fullName>
    </recommendedName>
</protein>
<dbReference type="RefSeq" id="WP_380203750.1">
    <property type="nucleotide sequence ID" value="NZ_JBHTEK010000001.1"/>
</dbReference>
<gene>
    <name evidence="2" type="ORF">ACFQT0_14445</name>
</gene>
<keyword evidence="1" id="KW-0472">Membrane</keyword>
<comment type="caution">
    <text evidence="2">The sequence shown here is derived from an EMBL/GenBank/DDBJ whole genome shotgun (WGS) entry which is preliminary data.</text>
</comment>
<dbReference type="Proteomes" id="UP001596513">
    <property type="component" value="Unassembled WGS sequence"/>
</dbReference>
<evidence type="ECO:0008006" key="4">
    <source>
        <dbReference type="Google" id="ProtNLM"/>
    </source>
</evidence>
<accession>A0ABW2U5Z6</accession>
<keyword evidence="3" id="KW-1185">Reference proteome</keyword>
<evidence type="ECO:0000313" key="2">
    <source>
        <dbReference type="EMBL" id="MFC7668439.1"/>
    </source>
</evidence>
<feature type="transmembrane region" description="Helical" evidence="1">
    <location>
        <begin position="84"/>
        <end position="107"/>
    </location>
</feature>
<evidence type="ECO:0000313" key="3">
    <source>
        <dbReference type="Proteomes" id="UP001596513"/>
    </source>
</evidence>
<evidence type="ECO:0000256" key="1">
    <source>
        <dbReference type="SAM" id="Phobius"/>
    </source>
</evidence>
<reference evidence="3" key="1">
    <citation type="journal article" date="2019" name="Int. J. Syst. Evol. Microbiol.">
        <title>The Global Catalogue of Microorganisms (GCM) 10K type strain sequencing project: providing services to taxonomists for standard genome sequencing and annotation.</title>
        <authorList>
            <consortium name="The Broad Institute Genomics Platform"/>
            <consortium name="The Broad Institute Genome Sequencing Center for Infectious Disease"/>
            <person name="Wu L."/>
            <person name="Ma J."/>
        </authorList>
    </citation>
    <scope>NUCLEOTIDE SEQUENCE [LARGE SCALE GENOMIC DNA]</scope>
    <source>
        <strain evidence="3">JCM 19635</strain>
    </source>
</reference>
<organism evidence="2 3">
    <name type="scientific">Hymenobacter humi</name>
    <dbReference type="NCBI Taxonomy" id="1411620"/>
    <lineage>
        <taxon>Bacteria</taxon>
        <taxon>Pseudomonadati</taxon>
        <taxon>Bacteroidota</taxon>
        <taxon>Cytophagia</taxon>
        <taxon>Cytophagales</taxon>
        <taxon>Hymenobacteraceae</taxon>
        <taxon>Hymenobacter</taxon>
    </lineage>
</organism>
<feature type="transmembrane region" description="Helical" evidence="1">
    <location>
        <begin position="12"/>
        <end position="33"/>
    </location>
</feature>
<proteinExistence type="predicted"/>
<keyword evidence="1" id="KW-1133">Transmembrane helix</keyword>
<name>A0ABW2U5Z6_9BACT</name>
<dbReference type="EMBL" id="JBHTEK010000001">
    <property type="protein sequence ID" value="MFC7668439.1"/>
    <property type="molecule type" value="Genomic_DNA"/>
</dbReference>
<sequence length="330" mass="37355">MANDYTQLKDKLQLIFWPYLRLMLLFLAVYGLLDWALLTWVPAFEPPETLWKLGLPLLVGTVVAVVWLWPRLRLLSEGRGRFDARVFLALITLAVMACGAACLHGYLVSSKGKLVVLASSASVNPTQTFERHYRFRTEYIHGKYGEWVVKTKTVNKGRQLNFDLYLSVPVLASPADTLRRTPVWLGVHYADNIPTGASYRENEAALQAFVKRSESHFKAEKFENNYRGYYTRLGNTDERDAYVEAARRTGFATSDNTQALLVLQPGDEPFATRGNDSAVLLVGCVGIGSILFLLLLMIPNTRSWRVNEFRAGQHRIQGWPEWLTPRVGIS</sequence>
<feature type="transmembrane region" description="Helical" evidence="1">
    <location>
        <begin position="53"/>
        <end position="72"/>
    </location>
</feature>
<keyword evidence="1" id="KW-0812">Transmembrane</keyword>